<evidence type="ECO:0000313" key="2">
    <source>
        <dbReference type="Proteomes" id="UP000310200"/>
    </source>
</evidence>
<name>A0A4S2KTX0_9HYME</name>
<keyword evidence="2" id="KW-1185">Reference proteome</keyword>
<organism evidence="1 2">
    <name type="scientific">Temnothorax longispinosus</name>
    <dbReference type="NCBI Taxonomy" id="300112"/>
    <lineage>
        <taxon>Eukaryota</taxon>
        <taxon>Metazoa</taxon>
        <taxon>Ecdysozoa</taxon>
        <taxon>Arthropoda</taxon>
        <taxon>Hexapoda</taxon>
        <taxon>Insecta</taxon>
        <taxon>Pterygota</taxon>
        <taxon>Neoptera</taxon>
        <taxon>Endopterygota</taxon>
        <taxon>Hymenoptera</taxon>
        <taxon>Apocrita</taxon>
        <taxon>Aculeata</taxon>
        <taxon>Formicoidea</taxon>
        <taxon>Formicidae</taxon>
        <taxon>Myrmicinae</taxon>
        <taxon>Temnothorax</taxon>
    </lineage>
</organism>
<dbReference type="Proteomes" id="UP000310200">
    <property type="component" value="Unassembled WGS sequence"/>
</dbReference>
<sequence length="227" mass="25533">MIQIQGHRRHVLEGVLSNLQEIQVAEVQSVLETALRNFDEYSLVDANVVAIVIPAVKSLLVLLVLPVKSRYRSLTRSAKAPLSTALMLLKDSLMSSRLESPAKVPTTMSRLFKLDSPANESFGIELISLDPNHSNSRCPKSANKYPDNGTTLRYKESISTLGKPRKDSLFSTDIWLLLRTNVVVGRFLKAFSRIAKRPRFMRSNIRPLSSKRLCVTSTRTPLQWETL</sequence>
<protein>
    <submittedName>
        <fullName evidence="1">Uncharacterized protein</fullName>
    </submittedName>
</protein>
<accession>A0A4S2KTX0</accession>
<gene>
    <name evidence="1" type="ORF">DBV15_03487</name>
</gene>
<dbReference type="EMBL" id="QBLH01001013">
    <property type="protein sequence ID" value="TGZ53503.1"/>
    <property type="molecule type" value="Genomic_DNA"/>
</dbReference>
<comment type="caution">
    <text evidence="1">The sequence shown here is derived from an EMBL/GenBank/DDBJ whole genome shotgun (WGS) entry which is preliminary data.</text>
</comment>
<dbReference type="AlphaFoldDB" id="A0A4S2KTX0"/>
<evidence type="ECO:0000313" key="1">
    <source>
        <dbReference type="EMBL" id="TGZ53503.1"/>
    </source>
</evidence>
<proteinExistence type="predicted"/>
<reference evidence="1 2" key="1">
    <citation type="journal article" date="2019" name="Philos. Trans. R. Soc. Lond., B, Biol. Sci.">
        <title>Ant behaviour and brain gene expression of defending hosts depend on the ecological success of the intruding social parasite.</title>
        <authorList>
            <person name="Kaur R."/>
            <person name="Stoldt M."/>
            <person name="Jongepier E."/>
            <person name="Feldmeyer B."/>
            <person name="Menzel F."/>
            <person name="Bornberg-Bauer E."/>
            <person name="Foitzik S."/>
        </authorList>
    </citation>
    <scope>NUCLEOTIDE SEQUENCE [LARGE SCALE GENOMIC DNA]</scope>
    <source>
        <tissue evidence="1">Whole body</tissue>
    </source>
</reference>